<sequence length="156" mass="18075">MVLFVKLLTPTPEPSSGDTDELGDVSPPISYPPERRRFMFWGAFLTRLEILCVLPSCRTRGLFLFERGENGDGVVIRIYYWIIYFDNKRKYRRSGVYSSFAKTSLFIFQYSKLNKLSALVPSHPHAQSAYNVLTIKRTLLYTVRLVSTSMIGYHYI</sequence>
<proteinExistence type="predicted"/>
<protein>
    <submittedName>
        <fullName evidence="1">Uncharacterized protein</fullName>
    </submittedName>
</protein>
<reference evidence="1" key="2">
    <citation type="submission" date="2023-05" db="EMBL/GenBank/DDBJ databases">
        <authorList>
            <person name="Schelkunov M.I."/>
        </authorList>
    </citation>
    <scope>NUCLEOTIDE SEQUENCE</scope>
    <source>
        <strain evidence="1">Hsosn_3</strain>
        <tissue evidence="1">Leaf</tissue>
    </source>
</reference>
<name>A0AAD8GQB7_9APIA</name>
<dbReference type="EMBL" id="JAUIZM010000015">
    <property type="protein sequence ID" value="KAK1352671.1"/>
    <property type="molecule type" value="Genomic_DNA"/>
</dbReference>
<evidence type="ECO:0000313" key="2">
    <source>
        <dbReference type="Proteomes" id="UP001237642"/>
    </source>
</evidence>
<dbReference type="AlphaFoldDB" id="A0AAD8GQB7"/>
<dbReference type="Proteomes" id="UP001237642">
    <property type="component" value="Unassembled WGS sequence"/>
</dbReference>
<keyword evidence="2" id="KW-1185">Reference proteome</keyword>
<accession>A0AAD8GQB7</accession>
<reference evidence="1" key="1">
    <citation type="submission" date="2023-02" db="EMBL/GenBank/DDBJ databases">
        <title>Genome of toxic invasive species Heracleum sosnowskyi carries increased number of genes despite the absence of recent whole-genome duplications.</title>
        <authorList>
            <person name="Schelkunov M."/>
            <person name="Shtratnikova V."/>
            <person name="Makarenko M."/>
            <person name="Klepikova A."/>
            <person name="Omelchenko D."/>
            <person name="Novikova G."/>
            <person name="Obukhova E."/>
            <person name="Bogdanov V."/>
            <person name="Penin A."/>
            <person name="Logacheva M."/>
        </authorList>
    </citation>
    <scope>NUCLEOTIDE SEQUENCE</scope>
    <source>
        <strain evidence="1">Hsosn_3</strain>
        <tissue evidence="1">Leaf</tissue>
    </source>
</reference>
<comment type="caution">
    <text evidence="1">The sequence shown here is derived from an EMBL/GenBank/DDBJ whole genome shotgun (WGS) entry which is preliminary data.</text>
</comment>
<organism evidence="1 2">
    <name type="scientific">Heracleum sosnowskyi</name>
    <dbReference type="NCBI Taxonomy" id="360622"/>
    <lineage>
        <taxon>Eukaryota</taxon>
        <taxon>Viridiplantae</taxon>
        <taxon>Streptophyta</taxon>
        <taxon>Embryophyta</taxon>
        <taxon>Tracheophyta</taxon>
        <taxon>Spermatophyta</taxon>
        <taxon>Magnoliopsida</taxon>
        <taxon>eudicotyledons</taxon>
        <taxon>Gunneridae</taxon>
        <taxon>Pentapetalae</taxon>
        <taxon>asterids</taxon>
        <taxon>campanulids</taxon>
        <taxon>Apiales</taxon>
        <taxon>Apiaceae</taxon>
        <taxon>Apioideae</taxon>
        <taxon>apioid superclade</taxon>
        <taxon>Tordylieae</taxon>
        <taxon>Tordyliinae</taxon>
        <taxon>Heracleum</taxon>
    </lineage>
</organism>
<gene>
    <name evidence="1" type="ORF">POM88_053102</name>
</gene>
<evidence type="ECO:0000313" key="1">
    <source>
        <dbReference type="EMBL" id="KAK1352671.1"/>
    </source>
</evidence>